<evidence type="ECO:0000313" key="2">
    <source>
        <dbReference type="Proteomes" id="UP001354227"/>
    </source>
</evidence>
<comment type="caution">
    <text evidence="1">The sequence shown here is derived from an EMBL/GenBank/DDBJ whole genome shotgun (WGS) entry which is preliminary data.</text>
</comment>
<sequence>MAYEIHIVKTNSIKQEERTIALKAWQSLCAKDPSLKLENAFTWKNPGTGETITLSERNTAVWTSPLTQQTYPFDYRRGVISFVYHEEAIAKAKEIAKALAATVEGDEGEAY</sequence>
<dbReference type="RefSeq" id="WP_330102752.1">
    <property type="nucleotide sequence ID" value="NZ_JAZDCT010000003.1"/>
</dbReference>
<protein>
    <submittedName>
        <fullName evidence="1">Uncharacterized protein</fullName>
    </submittedName>
</protein>
<accession>A0ABU7H5V1</accession>
<proteinExistence type="predicted"/>
<keyword evidence="2" id="KW-1185">Reference proteome</keyword>
<dbReference type="EMBL" id="JAZDCT010000003">
    <property type="protein sequence ID" value="MEE1886699.1"/>
    <property type="molecule type" value="Genomic_DNA"/>
</dbReference>
<reference evidence="1" key="1">
    <citation type="submission" date="2024-01" db="EMBL/GenBank/DDBJ databases">
        <title>Unpublished Manusciprt.</title>
        <authorList>
            <person name="Duman M."/>
            <person name="Valdes E.G."/>
            <person name="Ajmi N."/>
            <person name="Altun S."/>
            <person name="Saticioglu I.B."/>
        </authorList>
    </citation>
    <scope>NUCLEOTIDE SEQUENCE</scope>
    <source>
        <strain evidence="1">137P</strain>
    </source>
</reference>
<dbReference type="Proteomes" id="UP001354227">
    <property type="component" value="Unassembled WGS sequence"/>
</dbReference>
<evidence type="ECO:0000313" key="1">
    <source>
        <dbReference type="EMBL" id="MEE1886699.1"/>
    </source>
</evidence>
<organism evidence="1 2">
    <name type="scientific">Pseudomonas carassii</name>
    <dbReference type="NCBI Taxonomy" id="3115855"/>
    <lineage>
        <taxon>Bacteria</taxon>
        <taxon>Pseudomonadati</taxon>
        <taxon>Pseudomonadota</taxon>
        <taxon>Gammaproteobacteria</taxon>
        <taxon>Pseudomonadales</taxon>
        <taxon>Pseudomonadaceae</taxon>
        <taxon>Pseudomonas</taxon>
    </lineage>
</organism>
<name>A0ABU7H5V1_9PSED</name>
<gene>
    <name evidence="1" type="ORF">V0R62_03430</name>
</gene>